<dbReference type="Pfam" id="PF14341">
    <property type="entry name" value="PilX_N"/>
    <property type="match status" value="1"/>
</dbReference>
<protein>
    <recommendedName>
        <fullName evidence="1">Type 4 fimbrial biogenesis protein PilX N-terminal domain-containing protein</fullName>
    </recommendedName>
</protein>
<gene>
    <name evidence="2" type="ORF">PQG83_13735</name>
</gene>
<dbReference type="EMBL" id="CP116968">
    <property type="protein sequence ID" value="WNM60817.1"/>
    <property type="molecule type" value="Genomic_DNA"/>
</dbReference>
<dbReference type="InterPro" id="IPR025746">
    <property type="entry name" value="PilX_N_dom"/>
</dbReference>
<evidence type="ECO:0000313" key="2">
    <source>
        <dbReference type="EMBL" id="WNM60817.1"/>
    </source>
</evidence>
<evidence type="ECO:0000313" key="3">
    <source>
        <dbReference type="Proteomes" id="UP001302494"/>
    </source>
</evidence>
<name>A0AA96GGI4_9BACT</name>
<dbReference type="Proteomes" id="UP001302494">
    <property type="component" value="Chromosome"/>
</dbReference>
<organism evidence="2 3">
    <name type="scientific">Candidatus Nitrospira neomarina</name>
    <dbReference type="NCBI Taxonomy" id="3020899"/>
    <lineage>
        <taxon>Bacteria</taxon>
        <taxon>Pseudomonadati</taxon>
        <taxon>Nitrospirota</taxon>
        <taxon>Nitrospiria</taxon>
        <taxon>Nitrospirales</taxon>
        <taxon>Nitrospiraceae</taxon>
        <taxon>Nitrospira</taxon>
    </lineage>
</organism>
<dbReference type="AlphaFoldDB" id="A0AA96GGI4"/>
<dbReference type="RefSeq" id="WP_312742102.1">
    <property type="nucleotide sequence ID" value="NZ_CP116968.1"/>
</dbReference>
<dbReference type="KEGG" id="nneo:PQG83_13735"/>
<feature type="domain" description="Type 4 fimbrial biogenesis protein PilX N-terminal" evidence="1">
    <location>
        <begin position="2"/>
        <end position="50"/>
    </location>
</feature>
<proteinExistence type="predicted"/>
<keyword evidence="3" id="KW-1185">Reference proteome</keyword>
<reference evidence="2 3" key="1">
    <citation type="submission" date="2023-01" db="EMBL/GenBank/DDBJ databases">
        <title>Cultivation and genomic characterization of new, ubiquitous marine nitrite-oxidizing bacteria from the Nitrospirales.</title>
        <authorList>
            <person name="Mueller A.J."/>
            <person name="Daebeler A."/>
            <person name="Herbold C.W."/>
            <person name="Kirkegaard R.H."/>
            <person name="Daims H."/>
        </authorList>
    </citation>
    <scope>NUCLEOTIDE SEQUENCE [LARGE SCALE GENOMIC DNA]</scope>
    <source>
        <strain evidence="2 3">DK</strain>
    </source>
</reference>
<sequence length="423" mass="43934">MGGALIAALLLVAISTIMGATILFATSTDLQISGNFRRAMATFYAAEAGIAETVVRLGGSSLSNPGYLGDPSPILQANWSAYVLSSPEWKPQYDPEYSGGFTNYFPLSGNLTNTAVLQNSVQTVLPYWTKIRHKTEYDAEQAGHSSLTPHYQDGDGTGATHSINYRGSLVYFGFPSESELIPTSFTSANPTPYSPVEIIISQGQVEGATSLIQVEVAHPSGPPLLAAVYANSQVVFAGGTTAVEGFDNCGLLPGGRPPVQLGPAGALAGTATFTGNPPTPQVGSEFLDLVKALDSLKGGAQVISGDLVGMNLGTPGDPALLYAGSLAGKFSSPLVVQNLYGYGILLVAGNLNISAPFHWEGLIIVAGQVTFDGGIGSSVIQGALLADQLQILNGEVKMTLDTCPIAASLRVLPVATLSWQQLL</sequence>
<evidence type="ECO:0000259" key="1">
    <source>
        <dbReference type="Pfam" id="PF14341"/>
    </source>
</evidence>
<accession>A0AA96GGI4</accession>